<feature type="domain" description="Nucleolar complex-associated protein 3 N-terminal" evidence="12">
    <location>
        <begin position="389"/>
        <end position="458"/>
    </location>
</feature>
<dbReference type="RefSeq" id="XP_062627908.1">
    <property type="nucleotide sequence ID" value="XM_062771924.1"/>
</dbReference>
<dbReference type="GeneID" id="87808620"/>
<feature type="compositionally biased region" description="Acidic residues" evidence="10">
    <location>
        <begin position="304"/>
        <end position="319"/>
    </location>
</feature>
<keyword evidence="6" id="KW-0460">Magnesium</keyword>
<dbReference type="InterPro" id="IPR005612">
    <property type="entry name" value="CCAAT-binding_factor"/>
</dbReference>
<dbReference type="GO" id="GO:0046872">
    <property type="term" value="F:metal ion binding"/>
    <property type="evidence" value="ECO:0007669"/>
    <property type="project" value="UniProtKB-KW"/>
</dbReference>
<feature type="coiled-coil region" evidence="9">
    <location>
        <begin position="601"/>
        <end position="637"/>
    </location>
</feature>
<evidence type="ECO:0000259" key="11">
    <source>
        <dbReference type="Pfam" id="PF03914"/>
    </source>
</evidence>
<comment type="cofactor">
    <cofactor evidence="1">
        <name>Mg(2+)</name>
        <dbReference type="ChEBI" id="CHEBI:18420"/>
    </cofactor>
</comment>
<name>A0AAF0YBU9_9TREE</name>
<dbReference type="InterPro" id="IPR006384">
    <property type="entry name" value="HAD_hydro_PyrdxlP_Pase-like"/>
</dbReference>
<evidence type="ECO:0000313" key="14">
    <source>
        <dbReference type="Proteomes" id="UP000827549"/>
    </source>
</evidence>
<dbReference type="Gene3D" id="3.40.50.1000">
    <property type="entry name" value="HAD superfamily/HAD-like"/>
    <property type="match status" value="1"/>
</dbReference>
<dbReference type="SUPFAM" id="SSF56784">
    <property type="entry name" value="HAD-like"/>
    <property type="match status" value="1"/>
</dbReference>
<dbReference type="Proteomes" id="UP000827549">
    <property type="component" value="Chromosome 4"/>
</dbReference>
<dbReference type="PANTHER" id="PTHR14428:SF5">
    <property type="entry name" value="NUCLEOLAR COMPLEX PROTEIN 3 HOMOLOG"/>
    <property type="match status" value="1"/>
</dbReference>
<evidence type="ECO:0000259" key="12">
    <source>
        <dbReference type="Pfam" id="PF07540"/>
    </source>
</evidence>
<dbReference type="InterPro" id="IPR011501">
    <property type="entry name" value="Noc3_N"/>
</dbReference>
<evidence type="ECO:0000313" key="13">
    <source>
        <dbReference type="EMBL" id="WOO81876.1"/>
    </source>
</evidence>
<feature type="compositionally biased region" description="Acidic residues" evidence="10">
    <location>
        <begin position="157"/>
        <end position="201"/>
    </location>
</feature>
<keyword evidence="7 9" id="KW-0175">Coiled coil</keyword>
<accession>A0AAF0YBU9</accession>
<keyword evidence="5" id="KW-0378">Hydrolase</keyword>
<feature type="compositionally biased region" description="Low complexity" evidence="10">
    <location>
        <begin position="147"/>
        <end position="156"/>
    </location>
</feature>
<sequence>MGKPSAKALGKRKAPGGGEGAPKKSKPGKPAKGKATTGFGADDVERADRGPTGKPKRRPDQPKKVKLRDQKVIPVPKTAFASDGEDDSDDDIMDMDLGEEEGLEVGTAGGFLAGLDTKALSRTTKETKRIHANEKSRSNFPTKAKKAPSVASASDISDYDFDSDIEFSDDEELGAGYDDEDDEEDDDEADGSDDDEDEDASDSGFDSELNAGYDNISDISDLDDEDDGADHPKRKKRADSEEAEYEMAGRSRWAAKEETKEDDMVEVGRLPIKLPTGEVQLVEGSTKFQKPQPKKPAAPKPVEPESEEESEDDASDVDAEAERMAAQPGRFGRMGVAEIVAAKGWKTAQRMAAAKEQMATIGAEVLGGGELIDVAPILTRLSTFSLPTVPNPEGDGTLPVPNSVRALGMLSLLAVYKDLIPGYRIRALTAAEESEKVRDEVRRMREGEKLLVRNYKTYLKSLEAEVKGKSPLGSVALKCMAELLVSAPHFNFSENIMGVLVGRIGRRSWDDDSELILNSFVSVFRSDNTSTYSQALVRLIARMIKERKFQVHPNVLSCLLHLRLRTELSAMWEKKKGKGRDRRDQPEKKFKSEIRKQWQTKNQRKREKELKEIQKEMAEAEAEVDLEERQNTQTETLKNLFVLYFSILKFPGRSPLLPAGLEGISHFAHLINIDFFRDLLQVLRKIIADTLDSDDDELDVVGSHKRVRTRMLGIVTAFDLLSGQGEALNIDLSDFVNELFVLLRPLALDTGIEDPPEMTQATAQAAAVQRNAGVKRASADRPPAHTLSTSALLFRCLESVFFPRWFGASASAPPLRAAAFAKRMCECALFFPPATAREALNFVRRLATKETKLANLLDTEERMFDGVYRPEMDDPQLTNPYTTSLYELDGLAERHWEQKVKAEAKRLRDAQFVSPTTMPKNLVVFDFDWSFVDQDTDRWVFEVLSTKLRRALQQRKTNGSQCTPDVVDQTMADLFDAGFKKEQVLDALRILPFHPAMRRAVTALKDRGETDFLCLSNSNVVYIGTILEHHNLTTLFNEVITNPAHWAGDRLHIGRRVPADGPQHTCKVGCLANMCKGDELDAWVAAHGGKDSYEKIVYVGDGGNDFCPLLRMRKGDVACVRKDMELHGRVKEEGEQEGLKVEVKLWDQAWVIDEIFSEL</sequence>
<dbReference type="InterPro" id="IPR036412">
    <property type="entry name" value="HAD-like_sf"/>
</dbReference>
<dbReference type="GO" id="GO:0016791">
    <property type="term" value="F:phosphatase activity"/>
    <property type="evidence" value="ECO:0007669"/>
    <property type="project" value="InterPro"/>
</dbReference>
<protein>
    <submittedName>
        <fullName evidence="13">Nucleolar complex-associated protein 3</fullName>
    </submittedName>
</protein>
<evidence type="ECO:0000256" key="2">
    <source>
        <dbReference type="ARBA" id="ARBA00004604"/>
    </source>
</evidence>
<evidence type="ECO:0000256" key="7">
    <source>
        <dbReference type="ARBA" id="ARBA00023054"/>
    </source>
</evidence>
<feature type="compositionally biased region" description="Basic and acidic residues" evidence="10">
    <location>
        <begin position="58"/>
        <end position="71"/>
    </location>
</feature>
<feature type="compositionally biased region" description="Low complexity" evidence="10">
    <location>
        <begin position="202"/>
        <end position="219"/>
    </location>
</feature>
<evidence type="ECO:0000256" key="6">
    <source>
        <dbReference type="ARBA" id="ARBA00022842"/>
    </source>
</evidence>
<keyword evidence="14" id="KW-1185">Reference proteome</keyword>
<dbReference type="Pfam" id="PF06888">
    <property type="entry name" value="Put_Phosphatase"/>
    <property type="match status" value="1"/>
</dbReference>
<dbReference type="InterPro" id="IPR016903">
    <property type="entry name" value="Nucleolar_cplx-assoc_3"/>
</dbReference>
<feature type="compositionally biased region" description="Basic and acidic residues" evidence="10">
    <location>
        <begin position="581"/>
        <end position="594"/>
    </location>
</feature>
<keyword evidence="8" id="KW-0539">Nucleus</keyword>
<gene>
    <name evidence="13" type="primary">NOC3</name>
    <name evidence="13" type="ORF">LOC62_04G005391</name>
</gene>
<evidence type="ECO:0000256" key="5">
    <source>
        <dbReference type="ARBA" id="ARBA00022801"/>
    </source>
</evidence>
<organism evidence="13 14">
    <name type="scientific">Vanrija pseudolonga</name>
    <dbReference type="NCBI Taxonomy" id="143232"/>
    <lineage>
        <taxon>Eukaryota</taxon>
        <taxon>Fungi</taxon>
        <taxon>Dikarya</taxon>
        <taxon>Basidiomycota</taxon>
        <taxon>Agaricomycotina</taxon>
        <taxon>Tremellomycetes</taxon>
        <taxon>Trichosporonales</taxon>
        <taxon>Trichosporonaceae</taxon>
        <taxon>Vanrija</taxon>
    </lineage>
</organism>
<feature type="region of interest" description="Disordered" evidence="10">
    <location>
        <begin position="122"/>
        <end position="268"/>
    </location>
</feature>
<dbReference type="AlphaFoldDB" id="A0AAF0YBU9"/>
<dbReference type="PANTHER" id="PTHR14428">
    <property type="entry name" value="NUCLEOLAR COMPLEX PROTEIN 3"/>
    <property type="match status" value="1"/>
</dbReference>
<feature type="compositionally biased region" description="Basic residues" evidence="10">
    <location>
        <begin position="23"/>
        <end position="32"/>
    </location>
</feature>
<feature type="region of interest" description="Disordered" evidence="10">
    <location>
        <begin position="283"/>
        <end position="328"/>
    </location>
</feature>
<dbReference type="GO" id="GO:0006270">
    <property type="term" value="P:DNA replication initiation"/>
    <property type="evidence" value="ECO:0007669"/>
    <property type="project" value="TreeGrafter"/>
</dbReference>
<keyword evidence="4" id="KW-0479">Metal-binding</keyword>
<comment type="similarity">
    <text evidence="3">Belongs to the CBF/MAK21 family.</text>
</comment>
<feature type="domain" description="CCAAT-binding factor" evidence="11">
    <location>
        <begin position="712"/>
        <end position="902"/>
    </location>
</feature>
<evidence type="ECO:0000256" key="3">
    <source>
        <dbReference type="ARBA" id="ARBA00007797"/>
    </source>
</evidence>
<dbReference type="InterPro" id="IPR016965">
    <property type="entry name" value="Pase_PHOSPHO-typ"/>
</dbReference>
<dbReference type="Pfam" id="PF03914">
    <property type="entry name" value="CBF"/>
    <property type="match status" value="1"/>
</dbReference>
<dbReference type="GO" id="GO:0005730">
    <property type="term" value="C:nucleolus"/>
    <property type="evidence" value="ECO:0007669"/>
    <property type="project" value="UniProtKB-SubCell"/>
</dbReference>
<feature type="region of interest" description="Disordered" evidence="10">
    <location>
        <begin position="1"/>
        <end position="94"/>
    </location>
</feature>
<dbReference type="GO" id="GO:0003682">
    <property type="term" value="F:chromatin binding"/>
    <property type="evidence" value="ECO:0007669"/>
    <property type="project" value="TreeGrafter"/>
</dbReference>
<feature type="compositionally biased region" description="Basic and acidic residues" evidence="10">
    <location>
        <begin position="123"/>
        <end position="137"/>
    </location>
</feature>
<dbReference type="NCBIfam" id="TIGR01489">
    <property type="entry name" value="DKMTPPase-SF"/>
    <property type="match status" value="1"/>
</dbReference>
<feature type="region of interest" description="Disordered" evidence="10">
    <location>
        <begin position="575"/>
        <end position="594"/>
    </location>
</feature>
<evidence type="ECO:0000256" key="4">
    <source>
        <dbReference type="ARBA" id="ARBA00022723"/>
    </source>
</evidence>
<evidence type="ECO:0000256" key="1">
    <source>
        <dbReference type="ARBA" id="ARBA00001946"/>
    </source>
</evidence>
<proteinExistence type="inferred from homology"/>
<comment type="subcellular location">
    <subcellularLocation>
        <location evidence="2">Nucleus</location>
        <location evidence="2">Nucleolus</location>
    </subcellularLocation>
</comment>
<evidence type="ECO:0000256" key="9">
    <source>
        <dbReference type="SAM" id="Coils"/>
    </source>
</evidence>
<evidence type="ECO:0000256" key="10">
    <source>
        <dbReference type="SAM" id="MobiDB-lite"/>
    </source>
</evidence>
<reference evidence="13" key="1">
    <citation type="submission" date="2023-10" db="EMBL/GenBank/DDBJ databases">
        <authorList>
            <person name="Noh H."/>
        </authorList>
    </citation>
    <scope>NUCLEOTIDE SEQUENCE</scope>
    <source>
        <strain evidence="13">DUCC4014</strain>
    </source>
</reference>
<dbReference type="InterPro" id="IPR023214">
    <property type="entry name" value="HAD_sf"/>
</dbReference>
<dbReference type="EMBL" id="CP086717">
    <property type="protein sequence ID" value="WOO81876.1"/>
    <property type="molecule type" value="Genomic_DNA"/>
</dbReference>
<feature type="compositionally biased region" description="Acidic residues" evidence="10">
    <location>
        <begin position="83"/>
        <end position="94"/>
    </location>
</feature>
<evidence type="ECO:0000256" key="8">
    <source>
        <dbReference type="ARBA" id="ARBA00023242"/>
    </source>
</evidence>
<dbReference type="Pfam" id="PF07540">
    <property type="entry name" value="NOC3p"/>
    <property type="match status" value="1"/>
</dbReference>